<dbReference type="InterPro" id="IPR011008">
    <property type="entry name" value="Dimeric_a/b-barrel"/>
</dbReference>
<evidence type="ECO:0000256" key="1">
    <source>
        <dbReference type="ARBA" id="ARBA00005291"/>
    </source>
</evidence>
<feature type="non-terminal residue" evidence="3">
    <location>
        <position position="80"/>
    </location>
</feature>
<dbReference type="InterPro" id="IPR051557">
    <property type="entry name" value="NipSnap_domain"/>
</dbReference>
<organism evidence="3">
    <name type="scientific">marine metagenome</name>
    <dbReference type="NCBI Taxonomy" id="408172"/>
    <lineage>
        <taxon>unclassified sequences</taxon>
        <taxon>metagenomes</taxon>
        <taxon>ecological metagenomes</taxon>
    </lineage>
</organism>
<dbReference type="GO" id="GO:0005739">
    <property type="term" value="C:mitochondrion"/>
    <property type="evidence" value="ECO:0007669"/>
    <property type="project" value="TreeGrafter"/>
</dbReference>
<reference evidence="3" key="1">
    <citation type="submission" date="2018-05" db="EMBL/GenBank/DDBJ databases">
        <authorList>
            <person name="Lanie J.A."/>
            <person name="Ng W.-L."/>
            <person name="Kazmierczak K.M."/>
            <person name="Andrzejewski T.M."/>
            <person name="Davidsen T.M."/>
            <person name="Wayne K.J."/>
            <person name="Tettelin H."/>
            <person name="Glass J.I."/>
            <person name="Rusch D."/>
            <person name="Podicherti R."/>
            <person name="Tsui H.-C.T."/>
            <person name="Winkler M.E."/>
        </authorList>
    </citation>
    <scope>NUCLEOTIDE SEQUENCE</scope>
</reference>
<gene>
    <name evidence="3" type="ORF">METZ01_LOCUS291952</name>
</gene>
<name>A0A382LQX7_9ZZZZ</name>
<dbReference type="AlphaFoldDB" id="A0A382LQX7"/>
<dbReference type="GO" id="GO:0000423">
    <property type="term" value="P:mitophagy"/>
    <property type="evidence" value="ECO:0007669"/>
    <property type="project" value="UniProtKB-ARBA"/>
</dbReference>
<dbReference type="PANTHER" id="PTHR21017:SF17">
    <property type="entry name" value="PROTEIN NIPSNAP"/>
    <property type="match status" value="1"/>
</dbReference>
<dbReference type="InterPro" id="IPR012577">
    <property type="entry name" value="NIPSNAP"/>
</dbReference>
<protein>
    <recommendedName>
        <fullName evidence="2">NIPSNAP domain-containing protein</fullName>
    </recommendedName>
</protein>
<evidence type="ECO:0000259" key="2">
    <source>
        <dbReference type="Pfam" id="PF07978"/>
    </source>
</evidence>
<evidence type="ECO:0000313" key="3">
    <source>
        <dbReference type="EMBL" id="SVC39098.1"/>
    </source>
</evidence>
<proteinExistence type="inferred from homology"/>
<comment type="similarity">
    <text evidence="1">Belongs to the NipSnap family.</text>
</comment>
<feature type="domain" description="NIPSNAP" evidence="2">
    <location>
        <begin position="4"/>
        <end position="79"/>
    </location>
</feature>
<dbReference type="Pfam" id="PF07978">
    <property type="entry name" value="NIPSNAP"/>
    <property type="match status" value="1"/>
</dbReference>
<dbReference type="EMBL" id="UINC01088664">
    <property type="protein sequence ID" value="SVC39098.1"/>
    <property type="molecule type" value="Genomic_DNA"/>
</dbReference>
<dbReference type="PANTHER" id="PTHR21017">
    <property type="entry name" value="NIPSNAP-RELATED"/>
    <property type="match status" value="1"/>
</dbReference>
<sequence length="80" mass="9134">MIHELRTYTLKPGTINKVLEASGTVARRIRGGDNYGILEGHWSSEIGTLNQYVHLWGFESLAEMQRLRGELAALPEWHEE</sequence>
<dbReference type="SUPFAM" id="SSF54909">
    <property type="entry name" value="Dimeric alpha+beta barrel"/>
    <property type="match status" value="1"/>
</dbReference>
<accession>A0A382LQX7</accession>
<dbReference type="Gene3D" id="3.30.70.100">
    <property type="match status" value="1"/>
</dbReference>